<keyword evidence="2" id="KW-0472">Membrane</keyword>
<reference evidence="3 4" key="1">
    <citation type="journal article" date="2013" name="Curr. Biol.">
        <title>The Genome of the Foraminiferan Reticulomyxa filosa.</title>
        <authorList>
            <person name="Glockner G."/>
            <person name="Hulsmann N."/>
            <person name="Schleicher M."/>
            <person name="Noegel A.A."/>
            <person name="Eichinger L."/>
            <person name="Gallinger C."/>
            <person name="Pawlowski J."/>
            <person name="Sierra R."/>
            <person name="Euteneuer U."/>
            <person name="Pillet L."/>
            <person name="Moustafa A."/>
            <person name="Platzer M."/>
            <person name="Groth M."/>
            <person name="Szafranski K."/>
            <person name="Schliwa M."/>
        </authorList>
    </citation>
    <scope>NUCLEOTIDE SEQUENCE [LARGE SCALE GENOMIC DNA]</scope>
</reference>
<dbReference type="AlphaFoldDB" id="X6PEK1"/>
<evidence type="ECO:0000313" key="3">
    <source>
        <dbReference type="EMBL" id="ETO36533.1"/>
    </source>
</evidence>
<protein>
    <submittedName>
        <fullName evidence="3">Uncharacterized protein</fullName>
    </submittedName>
</protein>
<feature type="transmembrane region" description="Helical" evidence="2">
    <location>
        <begin position="23"/>
        <end position="44"/>
    </location>
</feature>
<feature type="compositionally biased region" description="Polar residues" evidence="1">
    <location>
        <begin position="69"/>
        <end position="94"/>
    </location>
</feature>
<evidence type="ECO:0000256" key="2">
    <source>
        <dbReference type="SAM" id="Phobius"/>
    </source>
</evidence>
<dbReference type="Proteomes" id="UP000023152">
    <property type="component" value="Unassembled WGS sequence"/>
</dbReference>
<organism evidence="3 4">
    <name type="scientific">Reticulomyxa filosa</name>
    <dbReference type="NCBI Taxonomy" id="46433"/>
    <lineage>
        <taxon>Eukaryota</taxon>
        <taxon>Sar</taxon>
        <taxon>Rhizaria</taxon>
        <taxon>Retaria</taxon>
        <taxon>Foraminifera</taxon>
        <taxon>Monothalamids</taxon>
        <taxon>Reticulomyxidae</taxon>
        <taxon>Reticulomyxa</taxon>
    </lineage>
</organism>
<keyword evidence="2" id="KW-0812">Transmembrane</keyword>
<feature type="compositionally biased region" description="Low complexity" evidence="1">
    <location>
        <begin position="115"/>
        <end position="139"/>
    </location>
</feature>
<name>X6PEK1_RETFI</name>
<proteinExistence type="predicted"/>
<evidence type="ECO:0000256" key="1">
    <source>
        <dbReference type="SAM" id="MobiDB-lite"/>
    </source>
</evidence>
<gene>
    <name evidence="3" type="ORF">RFI_00530</name>
</gene>
<dbReference type="EMBL" id="ASPP01000574">
    <property type="protein sequence ID" value="ETO36533.1"/>
    <property type="molecule type" value="Genomic_DNA"/>
</dbReference>
<feature type="compositionally biased region" description="Basic and acidic residues" evidence="1">
    <location>
        <begin position="95"/>
        <end position="104"/>
    </location>
</feature>
<sequence length="185" mass="21093">MDKTNASMWDRVCNKKEHGMTKWVHMVQGTIEILMVIFLTYLFLKPVLAMTQNMDEHLHTKLGKRNQSQKKQPLTYPNSTMLRSSSQLPFSQCNDRNEEEHSKQQPECYNPPPLSSSQLQSKPHPVISSSSPSSNPNGGAKLENPKDNDVPITFPSDERPSVWQSLCFSLPLIRCSNAHNTYTFM</sequence>
<keyword evidence="4" id="KW-1185">Reference proteome</keyword>
<keyword evidence="2" id="KW-1133">Transmembrane helix</keyword>
<comment type="caution">
    <text evidence="3">The sequence shown here is derived from an EMBL/GenBank/DDBJ whole genome shotgun (WGS) entry which is preliminary data.</text>
</comment>
<feature type="region of interest" description="Disordered" evidence="1">
    <location>
        <begin position="61"/>
        <end position="156"/>
    </location>
</feature>
<accession>X6PEK1</accession>
<evidence type="ECO:0000313" key="4">
    <source>
        <dbReference type="Proteomes" id="UP000023152"/>
    </source>
</evidence>